<name>A0AAE8HXT6_9HYPH</name>
<proteinExistence type="predicted"/>
<gene>
    <name evidence="1" type="ORF">MCBMB27_05734</name>
    <name evidence="2" type="ORF">SAMN05192567_14212</name>
</gene>
<evidence type="ECO:0000313" key="1">
    <source>
        <dbReference type="EMBL" id="APT35025.1"/>
    </source>
</evidence>
<protein>
    <submittedName>
        <fullName evidence="2">Uncharacterized protein</fullName>
    </submittedName>
</protein>
<organism evidence="2 4">
    <name type="scientific">Methylobacterium phyllosphaerae</name>
    <dbReference type="NCBI Taxonomy" id="418223"/>
    <lineage>
        <taxon>Bacteria</taxon>
        <taxon>Pseudomonadati</taxon>
        <taxon>Pseudomonadota</taxon>
        <taxon>Alphaproteobacteria</taxon>
        <taxon>Hyphomicrobiales</taxon>
        <taxon>Methylobacteriaceae</taxon>
        <taxon>Methylobacterium</taxon>
    </lineage>
</organism>
<dbReference type="Proteomes" id="UP000199140">
    <property type="component" value="Unassembled WGS sequence"/>
</dbReference>
<keyword evidence="3" id="KW-1185">Reference proteome</keyword>
<evidence type="ECO:0000313" key="4">
    <source>
        <dbReference type="Proteomes" id="UP000199140"/>
    </source>
</evidence>
<dbReference type="Proteomes" id="UP000185487">
    <property type="component" value="Plasmid CBMB27-p1"/>
</dbReference>
<evidence type="ECO:0000313" key="3">
    <source>
        <dbReference type="Proteomes" id="UP000185487"/>
    </source>
</evidence>
<evidence type="ECO:0000313" key="2">
    <source>
        <dbReference type="EMBL" id="SFH67197.1"/>
    </source>
</evidence>
<reference evidence="1 3" key="1">
    <citation type="submission" date="2016-04" db="EMBL/GenBank/DDBJ databases">
        <title>Complete genome sequencing and analysis of CBMB27, Methylobacterium phyllosphaerae isolated from leaf tissues of rice (Oryza sativa L.).</title>
        <authorList>
            <person name="Lee Y."/>
            <person name="Hwangbo K."/>
            <person name="Chung H."/>
            <person name="Yoo J."/>
            <person name="Kim K.Y."/>
            <person name="Sa T.M."/>
            <person name="Um Y."/>
            <person name="Madhaiyan M."/>
        </authorList>
    </citation>
    <scope>NUCLEOTIDE SEQUENCE [LARGE SCALE GENOMIC DNA]</scope>
    <source>
        <strain evidence="1 3">CBMB27</strain>
        <plasmid evidence="1 3">CBMB27-p1</plasmid>
    </source>
</reference>
<accession>A0AAE8HXT6</accession>
<geneLocation type="plasmid" evidence="1 3">
    <name>CBMB27-p1</name>
</geneLocation>
<reference evidence="2 4" key="2">
    <citation type="submission" date="2016-10" db="EMBL/GenBank/DDBJ databases">
        <authorList>
            <person name="Varghese N."/>
            <person name="Submissions S."/>
        </authorList>
    </citation>
    <scope>NUCLEOTIDE SEQUENCE [LARGE SCALE GENOMIC DNA]</scope>
    <source>
        <strain evidence="2 4">CBMB27</strain>
    </source>
</reference>
<dbReference type="KEGG" id="mphy:MCBMB27_05734"/>
<dbReference type="AlphaFoldDB" id="A0AAE8HXT6"/>
<keyword evidence="1" id="KW-0614">Plasmid</keyword>
<dbReference type="EMBL" id="FOPK01000042">
    <property type="protein sequence ID" value="SFH67197.1"/>
    <property type="molecule type" value="Genomic_DNA"/>
</dbReference>
<sequence>MIINLPTQESLNNVALKTYYRAWDDLLIVFSEFYLMFSESKTIAGAREMYSIEWVDYVDNTQADLQSVCSLLQQSMELALKARVCGISPYLLLLNNGMKLSTTSKMVDFSVLRTLDATDLPGAVNTLTNEPLSDDFIGRYTKLRSLRNRITHLGEAGVKLDPDDMVRLALSLYIDIWPNRQWLPDRLDFASQTRHAWFYDGKYASTHMEVIQEWNFCIQIFTKGEFKSLIGHPKTERRFRCHHCVYEGDTRYAGFDDLDIGTAYLNKDKCSVTCVLCKGTFQVEQKKCPTCKGTIIGAADDDFKGYCHTCGTDTLDEQFNT</sequence>
<dbReference type="EMBL" id="CP015368">
    <property type="protein sequence ID" value="APT35025.1"/>
    <property type="molecule type" value="Genomic_DNA"/>
</dbReference>